<dbReference type="InterPro" id="IPR003762">
    <property type="entry name" value="Lara_isomerase"/>
</dbReference>
<evidence type="ECO:0000259" key="6">
    <source>
        <dbReference type="Pfam" id="PF11762"/>
    </source>
</evidence>
<dbReference type="SUPFAM" id="SSF50443">
    <property type="entry name" value="FucI/AraA C-terminal domain-like"/>
    <property type="match status" value="1"/>
</dbReference>
<dbReference type="GO" id="GO:0005829">
    <property type="term" value="C:cytosol"/>
    <property type="evidence" value="ECO:0007669"/>
    <property type="project" value="TreeGrafter"/>
</dbReference>
<accession>A0A3G9IYY5</accession>
<proteinExistence type="predicted"/>
<keyword evidence="2" id="KW-0054">Arabinose catabolism</keyword>
<evidence type="ECO:0000313" key="8">
    <source>
        <dbReference type="EMBL" id="BBH21375.1"/>
    </source>
</evidence>
<dbReference type="InterPro" id="IPR024664">
    <property type="entry name" value="Ara_Isoase_C"/>
</dbReference>
<dbReference type="InterPro" id="IPR009015">
    <property type="entry name" value="Fucose_isomerase_N/cen_sf"/>
</dbReference>
<dbReference type="KEGG" id="pbk:Back11_27200"/>
<evidence type="ECO:0000256" key="1">
    <source>
        <dbReference type="ARBA" id="ARBA00022723"/>
    </source>
</evidence>
<evidence type="ECO:0000313" key="9">
    <source>
        <dbReference type="Proteomes" id="UP000275368"/>
    </source>
</evidence>
<dbReference type="GO" id="GO:0046872">
    <property type="term" value="F:metal ion binding"/>
    <property type="evidence" value="ECO:0007669"/>
    <property type="project" value="UniProtKB-KW"/>
</dbReference>
<name>A0A3G9IYY5_9BACL</name>
<evidence type="ECO:0000256" key="5">
    <source>
        <dbReference type="ARBA" id="ARBA00023277"/>
    </source>
</evidence>
<gene>
    <name evidence="8" type="primary">araA_2</name>
    <name evidence="8" type="ORF">Back11_27200</name>
</gene>
<dbReference type="RefSeq" id="WP_164522787.1">
    <property type="nucleotide sequence ID" value="NZ_AP019308.1"/>
</dbReference>
<dbReference type="GO" id="GO:0008733">
    <property type="term" value="F:L-arabinose isomerase activity"/>
    <property type="evidence" value="ECO:0007669"/>
    <property type="project" value="InterPro"/>
</dbReference>
<dbReference type="Gene3D" id="3.40.50.10940">
    <property type="match status" value="1"/>
</dbReference>
<dbReference type="Pfam" id="PF24856">
    <property type="entry name" value="AraA_central"/>
    <property type="match status" value="1"/>
</dbReference>
<protein>
    <submittedName>
        <fullName evidence="8">L-arabinose isomerase</fullName>
    </submittedName>
</protein>
<keyword evidence="3" id="KW-0464">Manganese</keyword>
<dbReference type="PANTHER" id="PTHR38464:SF1">
    <property type="entry name" value="L-ARABINOSE ISOMERASE"/>
    <property type="match status" value="1"/>
</dbReference>
<organism evidence="8 9">
    <name type="scientific">Paenibacillus baekrokdamisoli</name>
    <dbReference type="NCBI Taxonomy" id="1712516"/>
    <lineage>
        <taxon>Bacteria</taxon>
        <taxon>Bacillati</taxon>
        <taxon>Bacillota</taxon>
        <taxon>Bacilli</taxon>
        <taxon>Bacillales</taxon>
        <taxon>Paenibacillaceae</taxon>
        <taxon>Paenibacillus</taxon>
    </lineage>
</organism>
<sequence>MKKLKIGLLPLYIKLYDDFLPSLREKIDSFQHTIIGELEKNNVEVFSAEVCRIKTEFKEAIHFFEKQEVDAIVTLHLAYSPSLESASILAETKLPLVILDTTPTFDYSPNQNPDELFYNHGIHGVQDMCNLLLRNGKDFSIEAGHWSESDVLVRIVDCVKAARMAGNMKKARVGRVGKVFEGMGDFDVPLDLMRSTIGIETVLMDLDEGRKFYEEVTNKQIDEEIEADSNKFSAADSFDVAVYRQSTRACLAVREWIKQKELSAFTINFMEITKQSGIPTMPFLEASKAMARGIGYAGEGDVLTAALVGALLSVYPETSFTEMFCPDWKNNSIFLSHMGEMNLGLAANKPTLKEMDFPFTDADNPVVAYGRFCSGNAVYVNLAPGRDNTYSLILSPIEMLPVEGEDRMEGSIHGWFKPSLPISDFLSTYSKHGGTHHGVIVYGDTMKVMENFGEMMGWKVVRIG</sequence>
<dbReference type="GO" id="GO:0019569">
    <property type="term" value="P:L-arabinose catabolic process to D-xylulose 5-phosphate"/>
    <property type="evidence" value="ECO:0007669"/>
    <property type="project" value="TreeGrafter"/>
</dbReference>
<dbReference type="InterPro" id="IPR055390">
    <property type="entry name" value="AraA_central"/>
</dbReference>
<evidence type="ECO:0000256" key="4">
    <source>
        <dbReference type="ARBA" id="ARBA00023235"/>
    </source>
</evidence>
<keyword evidence="4 8" id="KW-0413">Isomerase</keyword>
<evidence type="ECO:0000256" key="3">
    <source>
        <dbReference type="ARBA" id="ARBA00023211"/>
    </source>
</evidence>
<dbReference type="Pfam" id="PF11762">
    <property type="entry name" value="Arabinose_Iso_C"/>
    <property type="match status" value="1"/>
</dbReference>
<dbReference type="InterPro" id="IPR038583">
    <property type="entry name" value="AraA_N_sf"/>
</dbReference>
<feature type="domain" description="L-arabinose isomerase C-terminal" evidence="6">
    <location>
        <begin position="317"/>
        <end position="457"/>
    </location>
</feature>
<dbReference type="PANTHER" id="PTHR38464">
    <property type="entry name" value="L-ARABINOSE ISOMERASE"/>
    <property type="match status" value="1"/>
</dbReference>
<keyword evidence="9" id="KW-1185">Reference proteome</keyword>
<evidence type="ECO:0000256" key="2">
    <source>
        <dbReference type="ARBA" id="ARBA00022935"/>
    </source>
</evidence>
<dbReference type="AlphaFoldDB" id="A0A3G9IYY5"/>
<feature type="domain" description="L-arabinose isomerase central" evidence="7">
    <location>
        <begin position="206"/>
        <end position="310"/>
    </location>
</feature>
<dbReference type="PIRSF" id="PIRSF001478">
    <property type="entry name" value="L-ara_isomerase"/>
    <property type="match status" value="1"/>
</dbReference>
<keyword evidence="1" id="KW-0479">Metal-binding</keyword>
<dbReference type="InterPro" id="IPR004216">
    <property type="entry name" value="Fuc/Ara_isomerase_C"/>
</dbReference>
<keyword evidence="5" id="KW-0119">Carbohydrate metabolism</keyword>
<dbReference type="SUPFAM" id="SSF53743">
    <property type="entry name" value="FucI/AraA N-terminal and middle domains"/>
    <property type="match status" value="1"/>
</dbReference>
<evidence type="ECO:0000259" key="7">
    <source>
        <dbReference type="Pfam" id="PF24856"/>
    </source>
</evidence>
<dbReference type="Proteomes" id="UP000275368">
    <property type="component" value="Chromosome"/>
</dbReference>
<dbReference type="EMBL" id="AP019308">
    <property type="protein sequence ID" value="BBH21375.1"/>
    <property type="molecule type" value="Genomic_DNA"/>
</dbReference>
<reference evidence="8 9" key="1">
    <citation type="submission" date="2018-11" db="EMBL/GenBank/DDBJ databases">
        <title>Complete genome sequence of Paenibacillus baekrokdamisoli strain KCTC 33723.</title>
        <authorList>
            <person name="Kang S.W."/>
            <person name="Lee K.C."/>
            <person name="Kim K.K."/>
            <person name="Kim J.S."/>
            <person name="Kim D.S."/>
            <person name="Ko S.H."/>
            <person name="Yang S.H."/>
            <person name="Lee J.S."/>
        </authorList>
    </citation>
    <scope>NUCLEOTIDE SEQUENCE [LARGE SCALE GENOMIC DNA]</scope>
    <source>
        <strain evidence="8 9">KCTC 33723</strain>
    </source>
</reference>